<feature type="domain" description="Methyltransferase small" evidence="5">
    <location>
        <begin position="127"/>
        <end position="209"/>
    </location>
</feature>
<sequence>MVISGIELWQWREQARAQAIDAGVPPEELDWLLQEVAGLDPLALRLGSYKTRSQLPIGYSLAQLNELWRARLEEHRPVQYLVGVTPWRNFSVRVSPEVLIPRPETEYAIDLVARAIAHSPRPQEELAAGHWADLGTGSGAIALGMADLLTNATIHAVDISESALAIARENARRAGLGDRILFYCGSWFEPLASMGGQLSGIVSNPPYIPSTQIAELQPEVAEHEPRQALDGGADGLDCIRAIVAGAPAYLVPGGILLFEMMAGQASSARHLLETEGSYTGIEIFSDLAGIERFALAYRR</sequence>
<proteinExistence type="inferred from homology"/>
<dbReference type="PANTHER" id="PTHR47441:SF3">
    <property type="entry name" value="RELEASE FACTOR GLUTAMINE METHYLTRANSFERASE"/>
    <property type="match status" value="1"/>
</dbReference>
<dbReference type="GO" id="GO:0102559">
    <property type="term" value="F:peptide chain release factor N(5)-glutamine methyltransferase activity"/>
    <property type="evidence" value="ECO:0007669"/>
    <property type="project" value="UniProtKB-EC"/>
</dbReference>
<keyword evidence="1 4" id="KW-0489">Methyltransferase</keyword>
<comment type="function">
    <text evidence="4">Methylates the class 1 translation termination release factors RF1/PrfA and RF2/PrfB on the glutamine residue of the universally conserved GGQ motif.</text>
</comment>
<dbReference type="RefSeq" id="WP_168570901.1">
    <property type="nucleotide sequence ID" value="NZ_CP051167.1"/>
</dbReference>
<comment type="catalytic activity">
    <reaction evidence="4">
        <text>L-glutaminyl-[peptide chain release factor] + S-adenosyl-L-methionine = N(5)-methyl-L-glutaminyl-[peptide chain release factor] + S-adenosyl-L-homocysteine + H(+)</text>
        <dbReference type="Rhea" id="RHEA:42896"/>
        <dbReference type="Rhea" id="RHEA-COMP:10271"/>
        <dbReference type="Rhea" id="RHEA-COMP:10272"/>
        <dbReference type="ChEBI" id="CHEBI:15378"/>
        <dbReference type="ChEBI" id="CHEBI:30011"/>
        <dbReference type="ChEBI" id="CHEBI:57856"/>
        <dbReference type="ChEBI" id="CHEBI:59789"/>
        <dbReference type="ChEBI" id="CHEBI:61891"/>
        <dbReference type="EC" id="2.1.1.297"/>
    </reaction>
</comment>
<organism evidence="6 7">
    <name type="scientific">Oxynema aestuarii AP17</name>
    <dbReference type="NCBI Taxonomy" id="2064643"/>
    <lineage>
        <taxon>Bacteria</taxon>
        <taxon>Bacillati</taxon>
        <taxon>Cyanobacteriota</taxon>
        <taxon>Cyanophyceae</taxon>
        <taxon>Oscillatoriophycideae</taxon>
        <taxon>Oscillatoriales</taxon>
        <taxon>Oscillatoriaceae</taxon>
        <taxon>Oxynema</taxon>
        <taxon>Oxynema aestuarii</taxon>
    </lineage>
</organism>
<dbReference type="InterPro" id="IPR007848">
    <property type="entry name" value="Small_mtfrase_dom"/>
</dbReference>
<accession>A0A6H1U1P2</accession>
<dbReference type="SUPFAM" id="SSF53335">
    <property type="entry name" value="S-adenosyl-L-methionine-dependent methyltransferases"/>
    <property type="match status" value="1"/>
</dbReference>
<evidence type="ECO:0000259" key="5">
    <source>
        <dbReference type="Pfam" id="PF05175"/>
    </source>
</evidence>
<feature type="binding site" evidence="4">
    <location>
        <begin position="204"/>
        <end position="207"/>
    </location>
    <ligand>
        <name>substrate</name>
    </ligand>
</feature>
<dbReference type="InterPro" id="IPR029063">
    <property type="entry name" value="SAM-dependent_MTases_sf"/>
</dbReference>
<dbReference type="PANTHER" id="PTHR47441">
    <property type="match status" value="1"/>
</dbReference>
<dbReference type="NCBIfam" id="TIGR00536">
    <property type="entry name" value="hemK_fam"/>
    <property type="match status" value="1"/>
</dbReference>
<name>A0A6H1U1P2_9CYAN</name>
<dbReference type="Proteomes" id="UP000500857">
    <property type="component" value="Chromosome"/>
</dbReference>
<evidence type="ECO:0000256" key="3">
    <source>
        <dbReference type="ARBA" id="ARBA00022691"/>
    </source>
</evidence>
<evidence type="ECO:0000256" key="4">
    <source>
        <dbReference type="HAMAP-Rule" id="MF_02126"/>
    </source>
</evidence>
<feature type="binding site" evidence="4">
    <location>
        <position position="187"/>
    </location>
    <ligand>
        <name>S-adenosyl-L-methionine</name>
        <dbReference type="ChEBI" id="CHEBI:59789"/>
    </ligand>
</feature>
<dbReference type="GO" id="GO:0032259">
    <property type="term" value="P:methylation"/>
    <property type="evidence" value="ECO:0007669"/>
    <property type="project" value="UniProtKB-KW"/>
</dbReference>
<gene>
    <name evidence="4 6" type="primary">prmC</name>
    <name evidence="6" type="ORF">HCG48_20935</name>
</gene>
<dbReference type="PROSITE" id="PS00092">
    <property type="entry name" value="N6_MTASE"/>
    <property type="match status" value="1"/>
</dbReference>
<feature type="binding site" evidence="4">
    <location>
        <begin position="135"/>
        <end position="139"/>
    </location>
    <ligand>
        <name>S-adenosyl-L-methionine</name>
        <dbReference type="ChEBI" id="CHEBI:59789"/>
    </ligand>
</feature>
<dbReference type="NCBIfam" id="TIGR03534">
    <property type="entry name" value="RF_mod_PrmC"/>
    <property type="match status" value="1"/>
</dbReference>
<dbReference type="Pfam" id="PF05175">
    <property type="entry name" value="MTS"/>
    <property type="match status" value="1"/>
</dbReference>
<dbReference type="InterPro" id="IPR019874">
    <property type="entry name" value="RF_methyltr_PrmC"/>
</dbReference>
<keyword evidence="2 4" id="KW-0808">Transferase</keyword>
<keyword evidence="3 4" id="KW-0949">S-adenosyl-L-methionine</keyword>
<dbReference type="KEGG" id="oxy:HCG48_20935"/>
<reference evidence="6 7" key="1">
    <citation type="submission" date="2020-04" db="EMBL/GenBank/DDBJ databases">
        <authorList>
            <person name="Basu S."/>
            <person name="Maruthanayagam V."/>
            <person name="Chakraborty S."/>
            <person name="Pramanik A."/>
            <person name="Mukherjee J."/>
            <person name="Brink B."/>
        </authorList>
    </citation>
    <scope>NUCLEOTIDE SEQUENCE [LARGE SCALE GENOMIC DNA]</scope>
    <source>
        <strain evidence="6 7">AP17</strain>
    </source>
</reference>
<evidence type="ECO:0000313" key="7">
    <source>
        <dbReference type="Proteomes" id="UP000500857"/>
    </source>
</evidence>
<dbReference type="InterPro" id="IPR004556">
    <property type="entry name" value="HemK-like"/>
</dbReference>
<protein>
    <recommendedName>
        <fullName evidence="4">Release factor glutamine methyltransferase</fullName>
        <shortName evidence="4">RF MTase</shortName>
        <ecNumber evidence="4">2.1.1.297</ecNumber>
    </recommendedName>
    <alternativeName>
        <fullName evidence="4">N5-glutamine methyltransferase PrmC</fullName>
    </alternativeName>
    <alternativeName>
        <fullName evidence="4">Protein-(glutamine-N5) MTase PrmC</fullName>
    </alternativeName>
    <alternativeName>
        <fullName evidence="4">Protein-glutamine N-methyltransferase PrmC</fullName>
    </alternativeName>
</protein>
<dbReference type="HAMAP" id="MF_02126">
    <property type="entry name" value="RF_methyltr_PrmC"/>
    <property type="match status" value="1"/>
</dbReference>
<dbReference type="Gene3D" id="3.40.50.150">
    <property type="entry name" value="Vaccinia Virus protein VP39"/>
    <property type="match status" value="1"/>
</dbReference>
<dbReference type="CDD" id="cd02440">
    <property type="entry name" value="AdoMet_MTases"/>
    <property type="match status" value="1"/>
</dbReference>
<dbReference type="InterPro" id="IPR052663">
    <property type="entry name" value="RF_glutamine_MTase_cyano"/>
</dbReference>
<keyword evidence="7" id="KW-1185">Reference proteome</keyword>
<dbReference type="InterPro" id="IPR002052">
    <property type="entry name" value="DNA_methylase_N6_adenine_CS"/>
</dbReference>
<feature type="binding site" evidence="4">
    <location>
        <position position="158"/>
    </location>
    <ligand>
        <name>S-adenosyl-L-methionine</name>
        <dbReference type="ChEBI" id="CHEBI:59789"/>
    </ligand>
</feature>
<evidence type="ECO:0000313" key="6">
    <source>
        <dbReference type="EMBL" id="QIZ72754.1"/>
    </source>
</evidence>
<evidence type="ECO:0000256" key="2">
    <source>
        <dbReference type="ARBA" id="ARBA00022679"/>
    </source>
</evidence>
<dbReference type="EMBL" id="CP051167">
    <property type="protein sequence ID" value="QIZ72754.1"/>
    <property type="molecule type" value="Genomic_DNA"/>
</dbReference>
<dbReference type="EC" id="2.1.1.297" evidence="4"/>
<dbReference type="GO" id="GO:0003676">
    <property type="term" value="F:nucleic acid binding"/>
    <property type="evidence" value="ECO:0007669"/>
    <property type="project" value="InterPro"/>
</dbReference>
<comment type="similarity">
    <text evidence="4">Belongs to the protein N5-glutamine methyltransferase family. PrmC subfamily.</text>
</comment>
<dbReference type="AlphaFoldDB" id="A0A6H1U1P2"/>
<feature type="binding site" evidence="4">
    <location>
        <position position="204"/>
    </location>
    <ligand>
        <name>S-adenosyl-L-methionine</name>
        <dbReference type="ChEBI" id="CHEBI:59789"/>
    </ligand>
</feature>
<evidence type="ECO:0000256" key="1">
    <source>
        <dbReference type="ARBA" id="ARBA00022603"/>
    </source>
</evidence>